<dbReference type="FunFam" id="3.40.605.10:FF:000026">
    <property type="entry name" value="Aldehyde dehydrogenase, putative"/>
    <property type="match status" value="1"/>
</dbReference>
<organism evidence="9 10">
    <name type="scientific">Melghirimyces thermohalophilus</name>
    <dbReference type="NCBI Taxonomy" id="1236220"/>
    <lineage>
        <taxon>Bacteria</taxon>
        <taxon>Bacillati</taxon>
        <taxon>Bacillota</taxon>
        <taxon>Bacilli</taxon>
        <taxon>Bacillales</taxon>
        <taxon>Thermoactinomycetaceae</taxon>
        <taxon>Melghirimyces</taxon>
    </lineage>
</organism>
<evidence type="ECO:0000256" key="2">
    <source>
        <dbReference type="ARBA" id="ARBA00023002"/>
    </source>
</evidence>
<comment type="pathway">
    <text evidence="4">Amine and polyamine biosynthesis; betaine biosynthesis via choline pathway; betaine from betaine aldehyde: step 1/1.</text>
</comment>
<comment type="similarity">
    <text evidence="1 7">Belongs to the aldehyde dehydrogenase family.</text>
</comment>
<dbReference type="AlphaFoldDB" id="A0A1G6JIG9"/>
<evidence type="ECO:0000313" key="9">
    <source>
        <dbReference type="EMBL" id="SDC17726.1"/>
    </source>
</evidence>
<dbReference type="SUPFAM" id="SSF53720">
    <property type="entry name" value="ALDH-like"/>
    <property type="match status" value="1"/>
</dbReference>
<feature type="active site" evidence="6">
    <location>
        <position position="271"/>
    </location>
</feature>
<dbReference type="PANTHER" id="PTHR43860">
    <property type="entry name" value="BETAINE ALDEHYDE DEHYDROGENASE"/>
    <property type="match status" value="1"/>
</dbReference>
<dbReference type="Gene3D" id="3.40.605.10">
    <property type="entry name" value="Aldehyde Dehydrogenase, Chain A, domain 1"/>
    <property type="match status" value="1"/>
</dbReference>
<dbReference type="GO" id="GO:0019285">
    <property type="term" value="P:glycine betaine biosynthetic process from choline"/>
    <property type="evidence" value="ECO:0007669"/>
    <property type="project" value="InterPro"/>
</dbReference>
<dbReference type="PANTHER" id="PTHR43860:SF2">
    <property type="entry name" value="BETAINE ALDEHYDE DEHYDROGENASE-RELATED"/>
    <property type="match status" value="1"/>
</dbReference>
<evidence type="ECO:0000256" key="4">
    <source>
        <dbReference type="ARBA" id="ARBA00037921"/>
    </source>
</evidence>
<dbReference type="Proteomes" id="UP000199387">
    <property type="component" value="Unassembled WGS sequence"/>
</dbReference>
<dbReference type="Pfam" id="PF00171">
    <property type="entry name" value="Aldedh"/>
    <property type="match status" value="1"/>
</dbReference>
<dbReference type="InterPro" id="IPR016161">
    <property type="entry name" value="Ald_DH/histidinol_DH"/>
</dbReference>
<gene>
    <name evidence="9" type="ORF">SAMN04488112_10429</name>
</gene>
<proteinExistence type="inferred from homology"/>
<dbReference type="InterPro" id="IPR015590">
    <property type="entry name" value="Aldehyde_DH_dom"/>
</dbReference>
<protein>
    <recommendedName>
        <fullName evidence="5">Betaine-aldehyde dehydrogenase</fullName>
        <ecNumber evidence="5">1.2.1.8</ecNumber>
    </recommendedName>
</protein>
<dbReference type="GO" id="GO:0046872">
    <property type="term" value="F:metal ion binding"/>
    <property type="evidence" value="ECO:0007669"/>
    <property type="project" value="InterPro"/>
</dbReference>
<evidence type="ECO:0000256" key="7">
    <source>
        <dbReference type="RuleBase" id="RU003345"/>
    </source>
</evidence>
<dbReference type="FunFam" id="3.40.309.10:FF:000012">
    <property type="entry name" value="Betaine aldehyde dehydrogenase"/>
    <property type="match status" value="1"/>
</dbReference>
<evidence type="ECO:0000256" key="3">
    <source>
        <dbReference type="ARBA" id="ARBA00023027"/>
    </source>
</evidence>
<dbReference type="FunFam" id="3.40.605.10:FF:000007">
    <property type="entry name" value="NAD/NADP-dependent betaine aldehyde dehydrogenase"/>
    <property type="match status" value="1"/>
</dbReference>
<dbReference type="Gene3D" id="3.40.309.10">
    <property type="entry name" value="Aldehyde Dehydrogenase, Chain A, domain 2"/>
    <property type="match status" value="1"/>
</dbReference>
<evidence type="ECO:0000256" key="1">
    <source>
        <dbReference type="ARBA" id="ARBA00009986"/>
    </source>
</evidence>
<keyword evidence="2 7" id="KW-0560">Oxidoreductase</keyword>
<evidence type="ECO:0000256" key="6">
    <source>
        <dbReference type="PROSITE-ProRule" id="PRU10007"/>
    </source>
</evidence>
<dbReference type="CDD" id="cd07119">
    <property type="entry name" value="ALDH_BADH-GbsA"/>
    <property type="match status" value="1"/>
</dbReference>
<dbReference type="EMBL" id="FMZA01000004">
    <property type="protein sequence ID" value="SDC17726.1"/>
    <property type="molecule type" value="Genomic_DNA"/>
</dbReference>
<dbReference type="STRING" id="1236220.SAMN04488112_10429"/>
<evidence type="ECO:0000256" key="5">
    <source>
        <dbReference type="NCBIfam" id="TIGR01804"/>
    </source>
</evidence>
<dbReference type="InterPro" id="IPR011264">
    <property type="entry name" value="BADH"/>
</dbReference>
<accession>A0A1G6JIG9</accession>
<feature type="domain" description="Aldehyde dehydrogenase" evidence="8">
    <location>
        <begin position="33"/>
        <end position="498"/>
    </location>
</feature>
<evidence type="ECO:0000313" key="10">
    <source>
        <dbReference type="Proteomes" id="UP000199387"/>
    </source>
</evidence>
<dbReference type="EC" id="1.2.1.8" evidence="5"/>
<keyword evidence="10" id="KW-1185">Reference proteome</keyword>
<dbReference type="InterPro" id="IPR016163">
    <property type="entry name" value="Ald_DH_C"/>
</dbReference>
<dbReference type="InterPro" id="IPR029510">
    <property type="entry name" value="Ald_DH_CS_GLU"/>
</dbReference>
<dbReference type="NCBIfam" id="TIGR01804">
    <property type="entry name" value="BADH"/>
    <property type="match status" value="1"/>
</dbReference>
<sequence length="511" mass="56870">MLILQMKQFVQKKLYKWSEWTLESKQMYINGKWVPAQSGNIREIINPYNREVVAIVPEADREDVRYAIRSARKAFDRGEWPHTPAADRGKKLFQVAERIDQNNEELARLESLDTGKTLVESRADMEDIANVFRYFAGLADKDGGEAVEPPIPDAVSKVVREPVGVCGMITPWNYPLLQAAWKLAPALAAGCTMVLKPSEITPLTSLKIAELMDEVGFPDGVVNVVTGPGASVGAELSESDQVDLISFTGGIETGKTIMRAAANNVKKIALELGGKNPNVIFADSDFETTVDYALNAVYFHAGQVCSAGARLIVEESLHDQLVEELVKRVKRIKLGNGFDASTQMGPLISEEHRAKVEKYIEIGKKEGARLLIGGKRPEGPEFEKGFFVEPTIFDGCDASMRIVQEETFGPILTIETFRTEEEAVCLANDSIYGLAGAIWTQDLSRAERVSRQLRMGTVWINDFHPYFPQAPWGGYKQSGIGRELGKTGLEEYTEQKHIFHNLNPQPMNWFK</sequence>
<dbReference type="GO" id="GO:0008802">
    <property type="term" value="F:betaine-aldehyde dehydrogenase (NAD+) activity"/>
    <property type="evidence" value="ECO:0007669"/>
    <property type="project" value="UniProtKB-UniRule"/>
</dbReference>
<dbReference type="InterPro" id="IPR016160">
    <property type="entry name" value="Ald_DH_CS_CYS"/>
</dbReference>
<reference evidence="9 10" key="1">
    <citation type="submission" date="2016-10" db="EMBL/GenBank/DDBJ databases">
        <authorList>
            <person name="de Groot N.N."/>
        </authorList>
    </citation>
    <scope>NUCLEOTIDE SEQUENCE [LARGE SCALE GENOMIC DNA]</scope>
    <source>
        <strain evidence="9 10">DSM 45514</strain>
    </source>
</reference>
<name>A0A1G6JIG9_9BACL</name>
<dbReference type="InterPro" id="IPR016162">
    <property type="entry name" value="Ald_DH_N"/>
</dbReference>
<evidence type="ECO:0000259" key="8">
    <source>
        <dbReference type="Pfam" id="PF00171"/>
    </source>
</evidence>
<keyword evidence="3" id="KW-0520">NAD</keyword>
<dbReference type="PROSITE" id="PS00687">
    <property type="entry name" value="ALDEHYDE_DEHYDR_GLU"/>
    <property type="match status" value="1"/>
</dbReference>
<dbReference type="PROSITE" id="PS00070">
    <property type="entry name" value="ALDEHYDE_DEHYDR_CYS"/>
    <property type="match status" value="1"/>
</dbReference>